<proteinExistence type="predicted"/>
<reference evidence="1" key="1">
    <citation type="submission" date="2014-09" db="EMBL/GenBank/DDBJ databases">
        <authorList>
            <person name="Magalhaes I.L.F."/>
            <person name="Oliveira U."/>
            <person name="Santos F.R."/>
            <person name="Vidigal T.H.D.A."/>
            <person name="Brescovit A.D."/>
            <person name="Santos A.J."/>
        </authorList>
    </citation>
    <scope>NUCLEOTIDE SEQUENCE</scope>
    <source>
        <tissue evidence="1">Shoot tissue taken approximately 20 cm above the soil surface</tissue>
    </source>
</reference>
<protein>
    <submittedName>
        <fullName evidence="1">Uncharacterized protein</fullName>
    </submittedName>
</protein>
<dbReference type="AlphaFoldDB" id="A0A0A9A8E4"/>
<name>A0A0A9A8E4_ARUDO</name>
<dbReference type="EMBL" id="GBRH01251707">
    <property type="protein sequence ID" value="JAD46188.1"/>
    <property type="molecule type" value="Transcribed_RNA"/>
</dbReference>
<evidence type="ECO:0000313" key="1">
    <source>
        <dbReference type="EMBL" id="JAD46188.1"/>
    </source>
</evidence>
<reference evidence="1" key="2">
    <citation type="journal article" date="2015" name="Data Brief">
        <title>Shoot transcriptome of the giant reed, Arundo donax.</title>
        <authorList>
            <person name="Barrero R.A."/>
            <person name="Guerrero F.D."/>
            <person name="Moolhuijzen P."/>
            <person name="Goolsby J.A."/>
            <person name="Tidwell J."/>
            <person name="Bellgard S.E."/>
            <person name="Bellgard M.I."/>
        </authorList>
    </citation>
    <scope>NUCLEOTIDE SEQUENCE</scope>
    <source>
        <tissue evidence="1">Shoot tissue taken approximately 20 cm above the soil surface</tissue>
    </source>
</reference>
<accession>A0A0A9A8E4</accession>
<organism evidence="1">
    <name type="scientific">Arundo donax</name>
    <name type="common">Giant reed</name>
    <name type="synonym">Donax arundinaceus</name>
    <dbReference type="NCBI Taxonomy" id="35708"/>
    <lineage>
        <taxon>Eukaryota</taxon>
        <taxon>Viridiplantae</taxon>
        <taxon>Streptophyta</taxon>
        <taxon>Embryophyta</taxon>
        <taxon>Tracheophyta</taxon>
        <taxon>Spermatophyta</taxon>
        <taxon>Magnoliopsida</taxon>
        <taxon>Liliopsida</taxon>
        <taxon>Poales</taxon>
        <taxon>Poaceae</taxon>
        <taxon>PACMAD clade</taxon>
        <taxon>Arundinoideae</taxon>
        <taxon>Arundineae</taxon>
        <taxon>Arundo</taxon>
    </lineage>
</organism>
<sequence>MWTTTRRRWRVVWWRSGSMETQPRWVLI</sequence>